<keyword evidence="1" id="KW-0812">Transmembrane</keyword>
<dbReference type="Pfam" id="PF04028">
    <property type="entry name" value="DUF374"/>
    <property type="match status" value="1"/>
</dbReference>
<feature type="transmembrane region" description="Helical" evidence="1">
    <location>
        <begin position="12"/>
        <end position="32"/>
    </location>
</feature>
<protein>
    <submittedName>
        <fullName evidence="3">DUF374 domain-containing protein</fullName>
    </submittedName>
</protein>
<dbReference type="EMBL" id="QZKI01000055">
    <property type="protein sequence ID" value="RJP71706.1"/>
    <property type="molecule type" value="Genomic_DNA"/>
</dbReference>
<keyword evidence="1" id="KW-1133">Transmembrane helix</keyword>
<comment type="caution">
    <text evidence="3">The sequence shown here is derived from an EMBL/GenBank/DDBJ whole genome shotgun (WGS) entry which is preliminary data.</text>
</comment>
<organism evidence="3 4">
    <name type="scientific">Candidatus Abyssobacteria bacterium SURF_17</name>
    <dbReference type="NCBI Taxonomy" id="2093361"/>
    <lineage>
        <taxon>Bacteria</taxon>
        <taxon>Pseudomonadati</taxon>
        <taxon>Candidatus Hydrogenedentota</taxon>
        <taxon>Candidatus Abyssobacteria</taxon>
    </lineage>
</organism>
<feature type="domain" description="DUF374" evidence="2">
    <location>
        <begin position="69"/>
        <end position="137"/>
    </location>
</feature>
<evidence type="ECO:0000313" key="3">
    <source>
        <dbReference type="EMBL" id="RJP71706.1"/>
    </source>
</evidence>
<reference evidence="3 4" key="1">
    <citation type="journal article" date="2017" name="ISME J.">
        <title>Energy and carbon metabolisms in a deep terrestrial subsurface fluid microbial community.</title>
        <authorList>
            <person name="Momper L."/>
            <person name="Jungbluth S.P."/>
            <person name="Lee M.D."/>
            <person name="Amend J.P."/>
        </authorList>
    </citation>
    <scope>NUCLEOTIDE SEQUENCE [LARGE SCALE GENOMIC DNA]</scope>
    <source>
        <strain evidence="3">SURF_17</strain>
    </source>
</reference>
<dbReference type="InterPro" id="IPR007172">
    <property type="entry name" value="DUF374"/>
</dbReference>
<dbReference type="Proteomes" id="UP000285961">
    <property type="component" value="Unassembled WGS sequence"/>
</dbReference>
<proteinExistence type="predicted"/>
<evidence type="ECO:0000259" key="2">
    <source>
        <dbReference type="Pfam" id="PF04028"/>
    </source>
</evidence>
<gene>
    <name evidence="3" type="ORF">C4532_07095</name>
</gene>
<name>A0A419F106_9BACT</name>
<keyword evidence="1" id="KW-0472">Membrane</keyword>
<evidence type="ECO:0000313" key="4">
    <source>
        <dbReference type="Proteomes" id="UP000285961"/>
    </source>
</evidence>
<dbReference type="AlphaFoldDB" id="A0A419F106"/>
<accession>A0A419F106</accession>
<dbReference type="CDD" id="cd07983">
    <property type="entry name" value="LPLAT_DUF374-like"/>
    <property type="match status" value="1"/>
</dbReference>
<dbReference type="SUPFAM" id="SSF69593">
    <property type="entry name" value="Glycerol-3-phosphate (1)-acyltransferase"/>
    <property type="match status" value="1"/>
</dbReference>
<sequence>MSKPDKETYDWKFRLLLAIGPRLFYLLAHTLYRTCRITVIGKENEDQFLRQDKPSLFVSWHQGLLYYVYHFRNRNGIIMVSQSKDGEIIDRVLTLFGYQSARGSSTRGGKQALDVMTDTINRTRCSGGLVADAPRGPFGVAKIGIIKLAKETGLPLIPVMWWAKRKIMFNSWDKTLLPLPFTRIVFFYEPPIFVPPDATNEDMEQMRSDLTDQLNRMHKQAQEYFEIRS</sequence>
<evidence type="ECO:0000256" key="1">
    <source>
        <dbReference type="SAM" id="Phobius"/>
    </source>
</evidence>